<evidence type="ECO:0000256" key="1">
    <source>
        <dbReference type="SAM" id="Phobius"/>
    </source>
</evidence>
<dbReference type="EMBL" id="JBGMDY010000011">
    <property type="protein sequence ID" value="KAL2318143.1"/>
    <property type="molecule type" value="Genomic_DNA"/>
</dbReference>
<keyword evidence="3" id="KW-1185">Reference proteome</keyword>
<evidence type="ECO:0000313" key="2">
    <source>
        <dbReference type="EMBL" id="KAL2318143.1"/>
    </source>
</evidence>
<feature type="transmembrane region" description="Helical" evidence="1">
    <location>
        <begin position="7"/>
        <end position="29"/>
    </location>
</feature>
<sequence>MCLVLSFLLLFFMLSSLNWLFFYVFIFFIQTGGGIRDPSASEIRDSQGSFTKVEIYEPKIKDVEINRLQCHLKDIYFPYIQSDDMSDKGKTVTPIEFQVNDVDLTEIQGGETAITNLHSSNGPEFVFQLRLSLAPGSKEFQEAHARLRIVYLPFTKGKENIERILEMLSADGFVRRENFQSFSRVSVRRLGRLLPDSRWTLLPFMDLSNRRGIKAQILKRCSLRVKCFIDTDGGFKPTLSKTDLAHHNPFTTALKNLGNKISEKEKDVTVVIRKSTTVLSLSQLEREYHEWILQMHNQYDEETDSGEDQPVIIVGPANKKALCISSDVIRVHRVLNRKDKSWKHGQKIKVLKGACTGCHKTSIYATIEYFLLEGFEGDTGGESRIICRAIDVPVENGCFMSVTDENASLDIRGSLSLPITVLDSGKVVAIENIEWENQLKKKQKKSPSVDLLGADHYEHLEIEGLALNYKSFEKKDIVKSSHLVGEYRLLTGDQSLQLHVRVGSTFPTLCIGYYDIYDNQAPFQSIPDVTMELKTAVQLHFEVHGLKISLSTDRMTLKIKDVMVTSNELDKIRPSYGVTVTLFINSRNVPFSLSIPCQVYPGFPNCVELKPKITEDQLIPGFIFKELMLEMFDTYGNHVFKDLEVTLVVTGFNILDDLGMIRKVDDQGKIDLSGLLKLTASFGKNASISVLFEDRTIFKQEFSTVRRKLRIVSEVPEFCAAGGHLENIDFVIVNPDEDVVDTKFHHNDKDGQYHMLTIKLGLSNAEESIRYTFKHGRCTVPSIHIPVDDGTFCFEAAHSQYMELCLTVEVPVIKMAIVKYDDEAPSTKIDLEPPSLHHENSLTKFFVNDYDKELFHSICKLGEKIEVEIILNNSCELKAEIEQEMMKLLGCNSLSLSILEKYAHFRS</sequence>
<organism evidence="2 3">
    <name type="scientific">Flemingia macrophylla</name>
    <dbReference type="NCBI Taxonomy" id="520843"/>
    <lineage>
        <taxon>Eukaryota</taxon>
        <taxon>Viridiplantae</taxon>
        <taxon>Streptophyta</taxon>
        <taxon>Embryophyta</taxon>
        <taxon>Tracheophyta</taxon>
        <taxon>Spermatophyta</taxon>
        <taxon>Magnoliopsida</taxon>
        <taxon>eudicotyledons</taxon>
        <taxon>Gunneridae</taxon>
        <taxon>Pentapetalae</taxon>
        <taxon>rosids</taxon>
        <taxon>fabids</taxon>
        <taxon>Fabales</taxon>
        <taxon>Fabaceae</taxon>
        <taxon>Papilionoideae</taxon>
        <taxon>50 kb inversion clade</taxon>
        <taxon>NPAAA clade</taxon>
        <taxon>indigoferoid/millettioid clade</taxon>
        <taxon>Phaseoleae</taxon>
        <taxon>Flemingia</taxon>
    </lineage>
</organism>
<comment type="caution">
    <text evidence="2">The sequence shown here is derived from an EMBL/GenBank/DDBJ whole genome shotgun (WGS) entry which is preliminary data.</text>
</comment>
<proteinExistence type="predicted"/>
<dbReference type="PANTHER" id="PTHR33566:SF1">
    <property type="entry name" value="EN_SPM-LIKE TRANSPOSON-RELATED"/>
    <property type="match status" value="1"/>
</dbReference>
<gene>
    <name evidence="2" type="ORF">Fmac_032019</name>
</gene>
<keyword evidence="1" id="KW-0472">Membrane</keyword>
<evidence type="ECO:0000313" key="3">
    <source>
        <dbReference type="Proteomes" id="UP001603857"/>
    </source>
</evidence>
<keyword evidence="1" id="KW-1133">Transmembrane helix</keyword>
<keyword evidence="1" id="KW-0812">Transmembrane</keyword>
<protein>
    <submittedName>
        <fullName evidence="2">Uncharacterized protein</fullName>
    </submittedName>
</protein>
<dbReference type="PANTHER" id="PTHR33566">
    <property type="entry name" value="EN/SPM-LIKE TRANSPOSON-RELATED"/>
    <property type="match status" value="1"/>
</dbReference>
<name>A0ABD1L462_9FABA</name>
<reference evidence="2 3" key="1">
    <citation type="submission" date="2024-08" db="EMBL/GenBank/DDBJ databases">
        <title>Insights into the chromosomal genome structure of Flemingia macrophylla.</title>
        <authorList>
            <person name="Ding Y."/>
            <person name="Zhao Y."/>
            <person name="Bi W."/>
            <person name="Wu M."/>
            <person name="Zhao G."/>
            <person name="Gong Y."/>
            <person name="Li W."/>
            <person name="Zhang P."/>
        </authorList>
    </citation>
    <scope>NUCLEOTIDE SEQUENCE [LARGE SCALE GENOMIC DNA]</scope>
    <source>
        <strain evidence="2">DYQJB</strain>
        <tissue evidence="2">Leaf</tissue>
    </source>
</reference>
<dbReference type="AlphaFoldDB" id="A0ABD1L462"/>
<accession>A0ABD1L462</accession>
<dbReference type="Proteomes" id="UP001603857">
    <property type="component" value="Unassembled WGS sequence"/>
</dbReference>